<dbReference type="RefSeq" id="WP_131533541.1">
    <property type="nucleotide sequence ID" value="NZ_SJSO01000023.1"/>
</dbReference>
<comment type="caution">
    <text evidence="2">The sequence shown here is derived from an EMBL/GenBank/DDBJ whole genome shotgun (WGS) entry which is preliminary data.</text>
</comment>
<keyword evidence="3" id="KW-1185">Reference proteome</keyword>
<name>A0A4R0PM79_9SPHI</name>
<dbReference type="OrthoDB" id="9816206at2"/>
<dbReference type="EMBL" id="SJSO01000023">
    <property type="protein sequence ID" value="TCD18959.1"/>
    <property type="molecule type" value="Genomic_DNA"/>
</dbReference>
<dbReference type="InterPro" id="IPR018873">
    <property type="entry name" value="KilA-N_DNA-bd_domain"/>
</dbReference>
<proteinExistence type="predicted"/>
<organism evidence="2 3">
    <name type="scientific">Pedobacter psychrodurus</name>
    <dbReference type="NCBI Taxonomy" id="2530456"/>
    <lineage>
        <taxon>Bacteria</taxon>
        <taxon>Pseudomonadati</taxon>
        <taxon>Bacteroidota</taxon>
        <taxon>Sphingobacteriia</taxon>
        <taxon>Sphingobacteriales</taxon>
        <taxon>Sphingobacteriaceae</taxon>
        <taxon>Pedobacter</taxon>
    </lineage>
</organism>
<accession>A0A4R0PM79</accession>
<evidence type="ECO:0000313" key="2">
    <source>
        <dbReference type="EMBL" id="TCD18959.1"/>
    </source>
</evidence>
<dbReference type="Proteomes" id="UP000293925">
    <property type="component" value="Unassembled WGS sequence"/>
</dbReference>
<dbReference type="Pfam" id="PF10543">
    <property type="entry name" value="ORF6N"/>
    <property type="match status" value="1"/>
</dbReference>
<reference evidence="2 3" key="1">
    <citation type="submission" date="2019-02" db="EMBL/GenBank/DDBJ databases">
        <title>Pedobacter sp. RP-3-21 sp. nov., isolated from Arctic soil.</title>
        <authorList>
            <person name="Dahal R.H."/>
        </authorList>
    </citation>
    <scope>NUCLEOTIDE SEQUENCE [LARGE SCALE GENOMIC DNA]</scope>
    <source>
        <strain evidence="2 3">RP-3-21</strain>
    </source>
</reference>
<evidence type="ECO:0000259" key="1">
    <source>
        <dbReference type="Pfam" id="PF10543"/>
    </source>
</evidence>
<dbReference type="AlphaFoldDB" id="A0A4R0PM79"/>
<evidence type="ECO:0000313" key="3">
    <source>
        <dbReference type="Proteomes" id="UP000293925"/>
    </source>
</evidence>
<sequence length="179" mass="21162">METKIKISDELVMNQIYMIREHKVMLDSDLAKLYGVETKQLKRQVKRNAERFPEDFMFELNTEEQKILRSQFGTLRHGAHSKYNIMAFTEQGVAMLSSVLNSIRAIEVNIQIIRIFTKMRHVLSDNTEIRLEIEKIKGKLDNQDKNMGIVFRYLDELLEKQELPVPKRTRIGFKPDELY</sequence>
<feature type="domain" description="KilA-N DNA-binding" evidence="1">
    <location>
        <begin position="14"/>
        <end position="99"/>
    </location>
</feature>
<gene>
    <name evidence="2" type="ORF">EZ456_20910</name>
</gene>
<protein>
    <submittedName>
        <fullName evidence="2">ORF6N domain-containing protein</fullName>
    </submittedName>
</protein>